<protein>
    <submittedName>
        <fullName evidence="1">Uncharacterized protein</fullName>
    </submittedName>
</protein>
<dbReference type="AlphaFoldDB" id="A0A382J4Y4"/>
<evidence type="ECO:0000313" key="1">
    <source>
        <dbReference type="EMBL" id="SVC07100.1"/>
    </source>
</evidence>
<dbReference type="EMBL" id="UINC01071864">
    <property type="protein sequence ID" value="SVC07100.1"/>
    <property type="molecule type" value="Genomic_DNA"/>
</dbReference>
<feature type="non-terminal residue" evidence="1">
    <location>
        <position position="1"/>
    </location>
</feature>
<organism evidence="1">
    <name type="scientific">marine metagenome</name>
    <dbReference type="NCBI Taxonomy" id="408172"/>
    <lineage>
        <taxon>unclassified sequences</taxon>
        <taxon>metagenomes</taxon>
        <taxon>ecological metagenomes</taxon>
    </lineage>
</organism>
<sequence length="110" mass="12661">GYRQVKSWQSKFQLDVETHGYIRYNLSGVELMSTRADEVMERPEPTQVRRLCTTCMKVNVCKAYARTVAVIKSYEDFDFVKFPFPAEQIALTCSEYLSPIANHNSDQAGR</sequence>
<name>A0A382J4Y4_9ZZZZ</name>
<accession>A0A382J4Y4</accession>
<gene>
    <name evidence="1" type="ORF">METZ01_LOCUS259954</name>
</gene>
<proteinExistence type="predicted"/>
<reference evidence="1" key="1">
    <citation type="submission" date="2018-05" db="EMBL/GenBank/DDBJ databases">
        <authorList>
            <person name="Lanie J.A."/>
            <person name="Ng W.-L."/>
            <person name="Kazmierczak K.M."/>
            <person name="Andrzejewski T.M."/>
            <person name="Davidsen T.M."/>
            <person name="Wayne K.J."/>
            <person name="Tettelin H."/>
            <person name="Glass J.I."/>
            <person name="Rusch D."/>
            <person name="Podicherti R."/>
            <person name="Tsui H.-C.T."/>
            <person name="Winkler M.E."/>
        </authorList>
    </citation>
    <scope>NUCLEOTIDE SEQUENCE</scope>
</reference>